<dbReference type="GeneID" id="91473446"/>
<dbReference type="InterPro" id="IPR036813">
    <property type="entry name" value="Tachylectin2_sf"/>
</dbReference>
<name>A0ABQ3S787_9ACTN</name>
<feature type="domain" description="PLL-like beta propeller" evidence="4">
    <location>
        <begin position="337"/>
        <end position="586"/>
    </location>
</feature>
<accession>A0ABQ3S787</accession>
<gene>
    <name evidence="5" type="ORF">Saso_56380</name>
</gene>
<dbReference type="EMBL" id="BNEB01000005">
    <property type="protein sequence ID" value="GHI63988.1"/>
    <property type="molecule type" value="Genomic_DNA"/>
</dbReference>
<evidence type="ECO:0000256" key="1">
    <source>
        <dbReference type="SAM" id="MobiDB-lite"/>
    </source>
</evidence>
<dbReference type="InterPro" id="IPR058502">
    <property type="entry name" value="PLL-like_beta-prop"/>
</dbReference>
<keyword evidence="6" id="KW-1185">Reference proteome</keyword>
<evidence type="ECO:0008006" key="7">
    <source>
        <dbReference type="Google" id="ProtNLM"/>
    </source>
</evidence>
<dbReference type="InterPro" id="IPR023294">
    <property type="entry name" value="Tachylectin2"/>
</dbReference>
<dbReference type="Proteomes" id="UP000649259">
    <property type="component" value="Unassembled WGS sequence"/>
</dbReference>
<protein>
    <recommendedName>
        <fullName evidence="7">Tachylectin 2 domain-containing protein</fullName>
    </recommendedName>
</protein>
<feature type="domain" description="Tachylectin 2" evidence="3">
    <location>
        <begin position="46"/>
        <end position="275"/>
    </location>
</feature>
<dbReference type="Gene3D" id="2.115.10.10">
    <property type="entry name" value="Tachylectin 2"/>
    <property type="match status" value="2"/>
</dbReference>
<proteinExistence type="predicted"/>
<evidence type="ECO:0000259" key="4">
    <source>
        <dbReference type="Pfam" id="PF26607"/>
    </source>
</evidence>
<comment type="caution">
    <text evidence="5">The sequence shown here is derived from an EMBL/GenBank/DDBJ whole genome shotgun (WGS) entry which is preliminary data.</text>
</comment>
<evidence type="ECO:0000256" key="2">
    <source>
        <dbReference type="SAM" id="SignalP"/>
    </source>
</evidence>
<dbReference type="SUPFAM" id="SSF50934">
    <property type="entry name" value="Tachylectin-2"/>
    <property type="match status" value="1"/>
</dbReference>
<feature type="region of interest" description="Disordered" evidence="1">
    <location>
        <begin position="636"/>
        <end position="661"/>
    </location>
</feature>
<evidence type="ECO:0000259" key="3">
    <source>
        <dbReference type="Pfam" id="PF14517"/>
    </source>
</evidence>
<organism evidence="5 6">
    <name type="scientific">Streptomyces asoensis</name>
    <dbReference type="NCBI Taxonomy" id="249586"/>
    <lineage>
        <taxon>Bacteria</taxon>
        <taxon>Bacillati</taxon>
        <taxon>Actinomycetota</taxon>
        <taxon>Actinomycetes</taxon>
        <taxon>Kitasatosporales</taxon>
        <taxon>Streptomycetaceae</taxon>
        <taxon>Streptomyces</taxon>
    </lineage>
</organism>
<evidence type="ECO:0000313" key="6">
    <source>
        <dbReference type="Proteomes" id="UP000649259"/>
    </source>
</evidence>
<keyword evidence="2" id="KW-0732">Signal</keyword>
<dbReference type="Pfam" id="PF26607">
    <property type="entry name" value="DUF8189"/>
    <property type="match status" value="1"/>
</dbReference>
<evidence type="ECO:0000313" key="5">
    <source>
        <dbReference type="EMBL" id="GHI63988.1"/>
    </source>
</evidence>
<feature type="chain" id="PRO_5045906508" description="Tachylectin 2 domain-containing protein" evidence="2">
    <location>
        <begin position="33"/>
        <end position="661"/>
    </location>
</feature>
<reference evidence="6" key="1">
    <citation type="submission" date="2023-07" db="EMBL/GenBank/DDBJ databases">
        <title>Whole genome shotgun sequence of Streptomyces cacaoi subsp. asoensis NBRC 13813.</title>
        <authorList>
            <person name="Komaki H."/>
            <person name="Tamura T."/>
        </authorList>
    </citation>
    <scope>NUCLEOTIDE SEQUENCE [LARGE SCALE GENOMIC DNA]</scope>
    <source>
        <strain evidence="6">NBRC 13813</strain>
    </source>
</reference>
<feature type="signal peptide" evidence="2">
    <location>
        <begin position="1"/>
        <end position="32"/>
    </location>
</feature>
<dbReference type="RefSeq" id="WP_189924226.1">
    <property type="nucleotide sequence ID" value="NZ_BMSI01000009.1"/>
</dbReference>
<dbReference type="SUPFAM" id="SSF89372">
    <property type="entry name" value="Fucose-specific lectin"/>
    <property type="match status" value="1"/>
</dbReference>
<sequence>MTFFSHAGAARLTAMAVAALPLVIAVPGTAHAADAATCRTNGPTYGVNSAGSLLEYKLKSPVNGAGGFISPTTIGSSWDTYPLVVSGPDGKFYLLKSDGTWYGRRDVSTGTWAVSPRKITTAFGWLADAADRNQVTVDRSGRMWVLLDNGSLYSYKYDGSGGAWTPADTSFLHDTGWNRYDLITAADDGVIYGRAASDGKLYRSRFDATSQRWIERHVLVSSSDWRPFKSITSNGGDTLMGVQSSTGQLFYYRFDENTRTWPVNRVEIGTAGWQNLLSVSGAPDNCGIVASHTPASPALPLESYSRSSVMQSSTGSIEFAYTDNIGRLVHGRMADPSDVNGVQWTTVSGNEAFTGQPSLVEQADGRISVTAHNTSGSVWQRNQVAKSSADWAAWNDQAGAMQQHATTAKLPSGQLVQFAADANGAPWYRQQASANGDFLGWLPLSGTGFSGPFTAVTVRDGLQLLGRNASGVLSTALFKADGTLSAWASIGAQAISGTPSAVVYPGYRIRLFATDRNGAVITASQSVEGGAYSDWTQVAGLTVQGSPSAVISPLTGLTEVVVRGTDGYIHNTGETIQGSGVWRAWQQTSFETSATEPTAVTYTNANGPTWAYSFRTADNQTRFYAVQQTASLSAMKATQEAPDFTGRGLPTADGHHPEPRR</sequence>
<dbReference type="Pfam" id="PF14517">
    <property type="entry name" value="Tachylectin"/>
    <property type="match status" value="1"/>
</dbReference>